<keyword evidence="3" id="KW-1185">Reference proteome</keyword>
<feature type="transmembrane region" description="Helical" evidence="1">
    <location>
        <begin position="66"/>
        <end position="91"/>
    </location>
</feature>
<feature type="transmembrane region" description="Helical" evidence="1">
    <location>
        <begin position="5"/>
        <end position="24"/>
    </location>
</feature>
<feature type="transmembrane region" description="Helical" evidence="1">
    <location>
        <begin position="36"/>
        <end position="54"/>
    </location>
</feature>
<proteinExistence type="predicted"/>
<keyword evidence="1" id="KW-1133">Transmembrane helix</keyword>
<evidence type="ECO:0008006" key="4">
    <source>
        <dbReference type="Google" id="ProtNLM"/>
    </source>
</evidence>
<protein>
    <recommendedName>
        <fullName evidence="4">Transmembrane protein</fullName>
    </recommendedName>
</protein>
<dbReference type="RefSeq" id="WP_168836857.1">
    <property type="nucleotide sequence ID" value="NZ_JABAIK010000012.1"/>
</dbReference>
<keyword evidence="1" id="KW-0472">Membrane</keyword>
<evidence type="ECO:0000313" key="3">
    <source>
        <dbReference type="Proteomes" id="UP000535589"/>
    </source>
</evidence>
<comment type="caution">
    <text evidence="2">The sequence shown here is derived from an EMBL/GenBank/DDBJ whole genome shotgun (WGS) entry which is preliminary data.</text>
</comment>
<keyword evidence="1" id="KW-0812">Transmembrane</keyword>
<accession>A0A7X8TSF9</accession>
<name>A0A7X8TSF9_9VIBR</name>
<evidence type="ECO:0000313" key="2">
    <source>
        <dbReference type="EMBL" id="NLS13757.1"/>
    </source>
</evidence>
<gene>
    <name evidence="2" type="ORF">HGP28_12735</name>
</gene>
<dbReference type="AlphaFoldDB" id="A0A7X8TSF9"/>
<organism evidence="2 3">
    <name type="scientific">Vibrio agarilyticus</name>
    <dbReference type="NCBI Taxonomy" id="2726741"/>
    <lineage>
        <taxon>Bacteria</taxon>
        <taxon>Pseudomonadati</taxon>
        <taxon>Pseudomonadota</taxon>
        <taxon>Gammaproteobacteria</taxon>
        <taxon>Vibrionales</taxon>
        <taxon>Vibrionaceae</taxon>
        <taxon>Vibrio</taxon>
    </lineage>
</organism>
<sequence>MAQVYLFVHLFFGFIVIWLSYYRFDPLANLPFELRVMVEALNLIIGVLWGNWGWDNFQALKQQTRPLILTWVSMFFWFCVLTVVTTFGYYAVSFQFQFADQAIILNSFSFVFSCNAMIASFLIRYELRRKVPNMHRQT</sequence>
<evidence type="ECO:0000256" key="1">
    <source>
        <dbReference type="SAM" id="Phobius"/>
    </source>
</evidence>
<reference evidence="2 3" key="1">
    <citation type="submission" date="2020-04" db="EMBL/GenBank/DDBJ databases">
        <title>Vibrio sp. SM6, a novel species isolated from seawater.</title>
        <authorList>
            <person name="Wang X."/>
        </authorList>
    </citation>
    <scope>NUCLEOTIDE SEQUENCE [LARGE SCALE GENOMIC DNA]</scope>
    <source>
        <strain evidence="2 3">SM6</strain>
    </source>
</reference>
<dbReference type="EMBL" id="JABAIK010000012">
    <property type="protein sequence ID" value="NLS13757.1"/>
    <property type="molecule type" value="Genomic_DNA"/>
</dbReference>
<dbReference type="Proteomes" id="UP000535589">
    <property type="component" value="Unassembled WGS sequence"/>
</dbReference>
<feature type="transmembrane region" description="Helical" evidence="1">
    <location>
        <begin position="103"/>
        <end position="127"/>
    </location>
</feature>